<dbReference type="SUPFAM" id="SSF53155">
    <property type="entry name" value="Methylated DNA-protein cysteine methyltransferase domain"/>
    <property type="match status" value="1"/>
</dbReference>
<dbReference type="PANTHER" id="PTHR10815:SF5">
    <property type="entry name" value="METHYLATED-DNA--PROTEIN-CYSTEINE METHYLTRANSFERASE"/>
    <property type="match status" value="1"/>
</dbReference>
<keyword evidence="2 8" id="KW-0963">Cytoplasm</keyword>
<evidence type="ECO:0000256" key="4">
    <source>
        <dbReference type="ARBA" id="ARBA00022679"/>
    </source>
</evidence>
<dbReference type="SUPFAM" id="SSF46767">
    <property type="entry name" value="Methylated DNA-protein cysteine methyltransferase, C-terminal domain"/>
    <property type="match status" value="1"/>
</dbReference>
<gene>
    <name evidence="12" type="ORF">J2853_008809</name>
</gene>
<keyword evidence="5 8" id="KW-0227">DNA damage</keyword>
<dbReference type="Pfam" id="PF01035">
    <property type="entry name" value="DNA_binding_1"/>
    <property type="match status" value="1"/>
</dbReference>
<comment type="miscellaneous">
    <text evidence="8">This enzyme catalyzes only one turnover and therefore is not strictly catalytic. According to one definition, an enzyme is a biocatalyst that acts repeatedly and over many reaction cycles.</text>
</comment>
<evidence type="ECO:0000256" key="1">
    <source>
        <dbReference type="ARBA" id="ARBA00001286"/>
    </source>
</evidence>
<evidence type="ECO:0000313" key="12">
    <source>
        <dbReference type="EMBL" id="MDP9849598.1"/>
    </source>
</evidence>
<dbReference type="PANTHER" id="PTHR10815">
    <property type="entry name" value="METHYLATED-DNA--PROTEIN-CYSTEINE METHYLTRANSFERASE"/>
    <property type="match status" value="1"/>
</dbReference>
<name>A0ABT9QSA7_9ACTN</name>
<dbReference type="NCBIfam" id="TIGR00589">
    <property type="entry name" value="ogt"/>
    <property type="match status" value="1"/>
</dbReference>
<keyword evidence="3 8" id="KW-0489">Methyltransferase</keyword>
<accession>A0ABT9QSA7</accession>
<dbReference type="PROSITE" id="PS00374">
    <property type="entry name" value="MGMT"/>
    <property type="match status" value="1"/>
</dbReference>
<evidence type="ECO:0000256" key="9">
    <source>
        <dbReference type="SAM" id="MobiDB-lite"/>
    </source>
</evidence>
<dbReference type="InterPro" id="IPR036631">
    <property type="entry name" value="MGMT_N_sf"/>
</dbReference>
<dbReference type="CDD" id="cd06445">
    <property type="entry name" value="ATase"/>
    <property type="match status" value="1"/>
</dbReference>
<proteinExistence type="inferred from homology"/>
<dbReference type="InterPro" id="IPR036388">
    <property type="entry name" value="WH-like_DNA-bd_sf"/>
</dbReference>
<keyword evidence="6 8" id="KW-0234">DNA repair</keyword>
<dbReference type="EC" id="2.1.1.63" evidence="8"/>
<comment type="catalytic activity">
    <reaction evidence="7 8">
        <text>a 6-O-methyl-2'-deoxyguanosine in DNA + L-cysteinyl-[protein] = S-methyl-L-cysteinyl-[protein] + a 2'-deoxyguanosine in DNA</text>
        <dbReference type="Rhea" id="RHEA:24000"/>
        <dbReference type="Rhea" id="RHEA-COMP:10131"/>
        <dbReference type="Rhea" id="RHEA-COMP:10132"/>
        <dbReference type="Rhea" id="RHEA-COMP:11367"/>
        <dbReference type="Rhea" id="RHEA-COMP:11368"/>
        <dbReference type="ChEBI" id="CHEBI:29950"/>
        <dbReference type="ChEBI" id="CHEBI:82612"/>
        <dbReference type="ChEBI" id="CHEBI:85445"/>
        <dbReference type="ChEBI" id="CHEBI:85448"/>
        <dbReference type="EC" id="2.1.1.63"/>
    </reaction>
</comment>
<dbReference type="InterPro" id="IPR023546">
    <property type="entry name" value="MGMT"/>
</dbReference>
<feature type="region of interest" description="Disordered" evidence="9">
    <location>
        <begin position="1"/>
        <end position="25"/>
    </location>
</feature>
<sequence>MSTASDPTADRPLAEESDSITSASDSRTGRLFAALPVQDAPAMARLHERLIDRAQREGILDVAYRTLDSPVGTLLLAATAQGLVKIAFAVQDHDAVLRQLAERVSPRILNAPRRLDETSRQLQEYFAGERTRFDLPLDWRLSKGFRREVLTHLREIGYGHTESYAQVAAAAGSPRAVRAVGTACATNPLPLVVPCHRVVRSDGGAGGYAGGPDAKLVLLALETAA</sequence>
<evidence type="ECO:0000256" key="7">
    <source>
        <dbReference type="ARBA" id="ARBA00049348"/>
    </source>
</evidence>
<dbReference type="GO" id="GO:0032259">
    <property type="term" value="P:methylation"/>
    <property type="evidence" value="ECO:0007669"/>
    <property type="project" value="UniProtKB-KW"/>
</dbReference>
<organism evidence="12 13">
    <name type="scientific">Streptosporangium lutulentum</name>
    <dbReference type="NCBI Taxonomy" id="1461250"/>
    <lineage>
        <taxon>Bacteria</taxon>
        <taxon>Bacillati</taxon>
        <taxon>Actinomycetota</taxon>
        <taxon>Actinomycetes</taxon>
        <taxon>Streptosporangiales</taxon>
        <taxon>Streptosporangiaceae</taxon>
        <taxon>Streptosporangium</taxon>
    </lineage>
</organism>
<evidence type="ECO:0000256" key="8">
    <source>
        <dbReference type="HAMAP-Rule" id="MF_00772"/>
    </source>
</evidence>
<feature type="domain" description="Methylated-DNA-[protein]-cysteine S-methyltransferase DNA binding" evidence="10">
    <location>
        <begin position="145"/>
        <end position="223"/>
    </location>
</feature>
<dbReference type="Gene3D" id="1.10.10.10">
    <property type="entry name" value="Winged helix-like DNA-binding domain superfamily/Winged helix DNA-binding domain"/>
    <property type="match status" value="1"/>
</dbReference>
<reference evidence="12 13" key="1">
    <citation type="submission" date="2023-07" db="EMBL/GenBank/DDBJ databases">
        <title>Sequencing the genomes of 1000 actinobacteria strains.</title>
        <authorList>
            <person name="Klenk H.-P."/>
        </authorList>
    </citation>
    <scope>NUCLEOTIDE SEQUENCE [LARGE SCALE GENOMIC DNA]</scope>
    <source>
        <strain evidence="12 13">DSM 46740</strain>
    </source>
</reference>
<dbReference type="InterPro" id="IPR001497">
    <property type="entry name" value="MethylDNA_cys_MeTrfase_AS"/>
</dbReference>
<comment type="subcellular location">
    <subcellularLocation>
        <location evidence="8">Cytoplasm</location>
    </subcellularLocation>
</comment>
<evidence type="ECO:0000256" key="6">
    <source>
        <dbReference type="ARBA" id="ARBA00023204"/>
    </source>
</evidence>
<dbReference type="HAMAP" id="MF_00772">
    <property type="entry name" value="OGT"/>
    <property type="match status" value="1"/>
</dbReference>
<evidence type="ECO:0000259" key="10">
    <source>
        <dbReference type="Pfam" id="PF01035"/>
    </source>
</evidence>
<dbReference type="EMBL" id="JAUSQU010000001">
    <property type="protein sequence ID" value="MDP9849598.1"/>
    <property type="molecule type" value="Genomic_DNA"/>
</dbReference>
<comment type="caution">
    <text evidence="12">The sequence shown here is derived from an EMBL/GenBank/DDBJ whole genome shotgun (WGS) entry which is preliminary data.</text>
</comment>
<evidence type="ECO:0000313" key="13">
    <source>
        <dbReference type="Proteomes" id="UP001225356"/>
    </source>
</evidence>
<comment type="similarity">
    <text evidence="8">Belongs to the MGMT family.</text>
</comment>
<feature type="domain" description="Methylguanine DNA methyltransferase ribonuclease-like" evidence="11">
    <location>
        <begin position="63"/>
        <end position="138"/>
    </location>
</feature>
<comment type="function">
    <text evidence="8">Involved in the cellular defense against the biological effects of O6-methylguanine (O6-MeG) and O4-methylthymine (O4-MeT) in DNA. Repairs the methylated nucleobase in DNA by stoichiometrically transferring the methyl group to a cysteine residue in the enzyme. This is a suicide reaction: the enzyme is irreversibly inactivated.</text>
</comment>
<evidence type="ECO:0000256" key="2">
    <source>
        <dbReference type="ARBA" id="ARBA00022490"/>
    </source>
</evidence>
<keyword evidence="4 8" id="KW-0808">Transferase</keyword>
<dbReference type="InterPro" id="IPR008332">
    <property type="entry name" value="MethylG_MeTrfase_N"/>
</dbReference>
<evidence type="ECO:0000259" key="11">
    <source>
        <dbReference type="Pfam" id="PF02870"/>
    </source>
</evidence>
<dbReference type="RefSeq" id="WP_307567540.1">
    <property type="nucleotide sequence ID" value="NZ_JAUSQU010000001.1"/>
</dbReference>
<evidence type="ECO:0000256" key="5">
    <source>
        <dbReference type="ARBA" id="ARBA00022763"/>
    </source>
</evidence>
<dbReference type="Gene3D" id="3.30.160.70">
    <property type="entry name" value="Methylated DNA-protein cysteine methyltransferase domain"/>
    <property type="match status" value="1"/>
</dbReference>
<protein>
    <recommendedName>
        <fullName evidence="8">Methylated-DNA--protein-cysteine methyltransferase</fullName>
        <ecNumber evidence="8">2.1.1.63</ecNumber>
    </recommendedName>
    <alternativeName>
        <fullName evidence="8">6-O-methylguanine-DNA methyltransferase</fullName>
        <shortName evidence="8">MGMT</shortName>
    </alternativeName>
    <alternativeName>
        <fullName evidence="8">O-6-methylguanine-DNA-alkyltransferase</fullName>
    </alternativeName>
</protein>
<evidence type="ECO:0000256" key="3">
    <source>
        <dbReference type="ARBA" id="ARBA00022603"/>
    </source>
</evidence>
<keyword evidence="13" id="KW-1185">Reference proteome</keyword>
<feature type="active site" description="Nucleophile; methyl group acceptor" evidence="8">
    <location>
        <position position="195"/>
    </location>
</feature>
<dbReference type="InterPro" id="IPR036217">
    <property type="entry name" value="MethylDNA_cys_MeTrfase_DNAb"/>
</dbReference>
<dbReference type="Pfam" id="PF02870">
    <property type="entry name" value="Methyltransf_1N"/>
    <property type="match status" value="1"/>
</dbReference>
<dbReference type="InterPro" id="IPR014048">
    <property type="entry name" value="MethylDNA_cys_MeTrfase_DNA-bd"/>
</dbReference>
<dbReference type="GO" id="GO:0003908">
    <property type="term" value="F:methylated-DNA-[protein]-cysteine S-methyltransferase activity"/>
    <property type="evidence" value="ECO:0007669"/>
    <property type="project" value="UniProtKB-EC"/>
</dbReference>
<dbReference type="Proteomes" id="UP001225356">
    <property type="component" value="Unassembled WGS sequence"/>
</dbReference>
<comment type="catalytic activity">
    <reaction evidence="1 8">
        <text>a 4-O-methyl-thymidine in DNA + L-cysteinyl-[protein] = a thymidine in DNA + S-methyl-L-cysteinyl-[protein]</text>
        <dbReference type="Rhea" id="RHEA:53428"/>
        <dbReference type="Rhea" id="RHEA-COMP:10131"/>
        <dbReference type="Rhea" id="RHEA-COMP:10132"/>
        <dbReference type="Rhea" id="RHEA-COMP:13555"/>
        <dbReference type="Rhea" id="RHEA-COMP:13556"/>
        <dbReference type="ChEBI" id="CHEBI:29950"/>
        <dbReference type="ChEBI" id="CHEBI:82612"/>
        <dbReference type="ChEBI" id="CHEBI:137386"/>
        <dbReference type="ChEBI" id="CHEBI:137387"/>
        <dbReference type="EC" id="2.1.1.63"/>
    </reaction>
</comment>